<dbReference type="PANTHER" id="PTHR11161:SF0">
    <property type="entry name" value="O-ACYLTRANSFERASE LIKE PROTEIN"/>
    <property type="match status" value="1"/>
</dbReference>
<feature type="transmembrane region" description="Helical" evidence="1">
    <location>
        <begin position="405"/>
        <end position="427"/>
    </location>
</feature>
<feature type="transmembrane region" description="Helical" evidence="1">
    <location>
        <begin position="349"/>
        <end position="371"/>
    </location>
</feature>
<organism evidence="3 4">
    <name type="scientific">Homarus americanus</name>
    <name type="common">American lobster</name>
    <dbReference type="NCBI Taxonomy" id="6706"/>
    <lineage>
        <taxon>Eukaryota</taxon>
        <taxon>Metazoa</taxon>
        <taxon>Ecdysozoa</taxon>
        <taxon>Arthropoda</taxon>
        <taxon>Crustacea</taxon>
        <taxon>Multicrustacea</taxon>
        <taxon>Malacostraca</taxon>
        <taxon>Eumalacostraca</taxon>
        <taxon>Eucarida</taxon>
        <taxon>Decapoda</taxon>
        <taxon>Pleocyemata</taxon>
        <taxon>Astacidea</taxon>
        <taxon>Nephropoidea</taxon>
        <taxon>Nephropidae</taxon>
        <taxon>Homarus</taxon>
    </lineage>
</organism>
<dbReference type="AlphaFoldDB" id="A0A8J5N6R9"/>
<name>A0A8J5N6R9_HOMAM</name>
<feature type="transmembrane region" description="Helical" evidence="1">
    <location>
        <begin position="302"/>
        <end position="328"/>
    </location>
</feature>
<dbReference type="InterPro" id="IPR052728">
    <property type="entry name" value="O2_lipid_transport_reg"/>
</dbReference>
<evidence type="ECO:0000313" key="4">
    <source>
        <dbReference type="Proteomes" id="UP000747542"/>
    </source>
</evidence>
<dbReference type="PANTHER" id="PTHR11161">
    <property type="entry name" value="O-ACYLTRANSFERASE"/>
    <property type="match status" value="1"/>
</dbReference>
<proteinExistence type="predicted"/>
<evidence type="ECO:0000256" key="1">
    <source>
        <dbReference type="SAM" id="Phobius"/>
    </source>
</evidence>
<comment type="caution">
    <text evidence="3">The sequence shown here is derived from an EMBL/GenBank/DDBJ whole genome shotgun (WGS) entry which is preliminary data.</text>
</comment>
<keyword evidence="1" id="KW-1133">Transmembrane helix</keyword>
<feature type="domain" description="Nose resistant-to-fluoxetine protein N-terminal" evidence="2">
    <location>
        <begin position="44"/>
        <end position="187"/>
    </location>
</feature>
<gene>
    <name evidence="3" type="primary">nrf-6-L4</name>
    <name evidence="3" type="ORF">Hamer_G017947</name>
</gene>
<keyword evidence="4" id="KW-1185">Reference proteome</keyword>
<accession>A0A8J5N6R9</accession>
<keyword evidence="1" id="KW-0812">Transmembrane</keyword>
<feature type="transmembrane region" description="Helical" evidence="1">
    <location>
        <begin position="439"/>
        <end position="461"/>
    </location>
</feature>
<sequence>MWTPQRHTTTYQQLQGPTLTEKRWLAKRAIDWSGMYLPTHVNKSSSCGRAVEAMFDSFTKNETWAAEMVDSWGKTSSGIFYGNSYYPGVIDQCLNVKSPDNAIHGKYCVINIRKASHKKTVHHINLPVTLEHLGLTPFIINDKVTNGTFFRYATCIPDVCSTEELWASLVQEYWEKDYNLLYTFCQPDEMFTAFTAGDIAFIAVVSILFSLMLAAGIVDVYIQNTNNKTLAKGGLKYLLPFSVYTNTQKLFELNTKSSPGTISCLHGIKVLSMTWVIFGHQQSASLQLNANTQDMWKRVNKFLYQAIANAYFSVDTFFMVGGLLLSCSAFRQLKRTGKFNVALFFLHRLVRLVPAIAIVAGLYATVVHFFMSGFFADFWHYWEATCSQIWWRDILFINNFVNEPAGLGLGGDVRPWLVGIWLGYIMYTQDHKRVVLKKWQVVGGWTAAVCTGVLLVFGVWSYNTVPPKADYDIVTQVVYGGLQRFMWGVVMAWIIYA</sequence>
<evidence type="ECO:0000259" key="2">
    <source>
        <dbReference type="SMART" id="SM00703"/>
    </source>
</evidence>
<dbReference type="SMART" id="SM00703">
    <property type="entry name" value="NRF"/>
    <property type="match status" value="1"/>
</dbReference>
<evidence type="ECO:0000313" key="3">
    <source>
        <dbReference type="EMBL" id="KAG7173663.1"/>
    </source>
</evidence>
<feature type="transmembrane region" description="Helical" evidence="1">
    <location>
        <begin position="473"/>
        <end position="496"/>
    </location>
</feature>
<dbReference type="Proteomes" id="UP000747542">
    <property type="component" value="Unassembled WGS sequence"/>
</dbReference>
<dbReference type="EMBL" id="JAHLQT010009070">
    <property type="protein sequence ID" value="KAG7173663.1"/>
    <property type="molecule type" value="Genomic_DNA"/>
</dbReference>
<feature type="transmembrane region" description="Helical" evidence="1">
    <location>
        <begin position="199"/>
        <end position="222"/>
    </location>
</feature>
<keyword evidence="1" id="KW-0472">Membrane</keyword>
<dbReference type="Pfam" id="PF20146">
    <property type="entry name" value="NRF"/>
    <property type="match status" value="1"/>
</dbReference>
<reference evidence="3" key="1">
    <citation type="journal article" date="2021" name="Sci. Adv.">
        <title>The American lobster genome reveals insights on longevity, neural, and immune adaptations.</title>
        <authorList>
            <person name="Polinski J.M."/>
            <person name="Zimin A.V."/>
            <person name="Clark K.F."/>
            <person name="Kohn A.B."/>
            <person name="Sadowski N."/>
            <person name="Timp W."/>
            <person name="Ptitsyn A."/>
            <person name="Khanna P."/>
            <person name="Romanova D.Y."/>
            <person name="Williams P."/>
            <person name="Greenwood S.J."/>
            <person name="Moroz L.L."/>
            <person name="Walt D.R."/>
            <person name="Bodnar A.G."/>
        </authorList>
    </citation>
    <scope>NUCLEOTIDE SEQUENCE</scope>
    <source>
        <strain evidence="3">GMGI-L3</strain>
    </source>
</reference>
<protein>
    <submittedName>
        <fullName evidence="3">Nose resistant to fluoxetine protein 6-like 4</fullName>
    </submittedName>
</protein>
<dbReference type="InterPro" id="IPR006621">
    <property type="entry name" value="Nose-resist-to-fluoxetine_N"/>
</dbReference>